<organism evidence="11 13">
    <name type="scientific">Polistes dominula</name>
    <name type="common">European paper wasp</name>
    <name type="synonym">Vespa dominula</name>
    <dbReference type="NCBI Taxonomy" id="743375"/>
    <lineage>
        <taxon>Eukaryota</taxon>
        <taxon>Metazoa</taxon>
        <taxon>Ecdysozoa</taxon>
        <taxon>Arthropoda</taxon>
        <taxon>Hexapoda</taxon>
        <taxon>Insecta</taxon>
        <taxon>Pterygota</taxon>
        <taxon>Neoptera</taxon>
        <taxon>Endopterygota</taxon>
        <taxon>Hymenoptera</taxon>
        <taxon>Apocrita</taxon>
        <taxon>Aculeata</taxon>
        <taxon>Vespoidea</taxon>
        <taxon>Vespidae</taxon>
        <taxon>Polistinae</taxon>
        <taxon>Polistini</taxon>
        <taxon>Polistes</taxon>
    </lineage>
</organism>
<evidence type="ECO:0000256" key="9">
    <source>
        <dbReference type="ARBA" id="ARBA00023136"/>
    </source>
</evidence>
<dbReference type="RefSeq" id="XP_015185886.1">
    <property type="nucleotide sequence ID" value="XM_015330400.1"/>
</dbReference>
<feature type="transmembrane region" description="Helical" evidence="10">
    <location>
        <begin position="346"/>
        <end position="365"/>
    </location>
</feature>
<dbReference type="PANTHER" id="PTHR13205">
    <property type="entry name" value="TRANSMEMBRANE PROTEIN 15-RELATED"/>
    <property type="match status" value="1"/>
</dbReference>
<feature type="transmembrane region" description="Helical" evidence="10">
    <location>
        <begin position="181"/>
        <end position="199"/>
    </location>
</feature>
<dbReference type="RefSeq" id="XP_015185885.1">
    <property type="nucleotide sequence ID" value="XM_015330399.1"/>
</dbReference>
<keyword evidence="4" id="KW-0808">Transferase</keyword>
<feature type="transmembrane region" description="Helical" evidence="10">
    <location>
        <begin position="149"/>
        <end position="169"/>
    </location>
</feature>
<dbReference type="Proteomes" id="UP000694924">
    <property type="component" value="Unplaced"/>
</dbReference>
<keyword evidence="5 10" id="KW-0812">Transmembrane</keyword>
<accession>A0ABM1J099</accession>
<keyword evidence="11" id="KW-1185">Reference proteome</keyword>
<feature type="transmembrane region" description="Helical" evidence="10">
    <location>
        <begin position="92"/>
        <end position="110"/>
    </location>
</feature>
<comment type="subcellular location">
    <subcellularLocation>
        <location evidence="1">Endoplasmic reticulum membrane</location>
        <topology evidence="1">Multi-pass membrane protein</topology>
    </subcellularLocation>
</comment>
<evidence type="ECO:0000256" key="8">
    <source>
        <dbReference type="ARBA" id="ARBA00022989"/>
    </source>
</evidence>
<feature type="transmembrane region" description="Helical" evidence="10">
    <location>
        <begin position="54"/>
        <end position="80"/>
    </location>
</feature>
<dbReference type="GeneID" id="107071415"/>
<gene>
    <name evidence="12 13" type="primary">LOC107071415</name>
</gene>
<evidence type="ECO:0000256" key="1">
    <source>
        <dbReference type="ARBA" id="ARBA00004477"/>
    </source>
</evidence>
<evidence type="ECO:0000256" key="10">
    <source>
        <dbReference type="SAM" id="Phobius"/>
    </source>
</evidence>
<keyword evidence="7" id="KW-0256">Endoplasmic reticulum</keyword>
<evidence type="ECO:0000256" key="2">
    <source>
        <dbReference type="ARBA" id="ARBA00010794"/>
    </source>
</evidence>
<evidence type="ECO:0000313" key="11">
    <source>
        <dbReference type="Proteomes" id="UP000694924"/>
    </source>
</evidence>
<feature type="transmembrane region" description="Helical" evidence="10">
    <location>
        <begin position="211"/>
        <end position="231"/>
    </location>
</feature>
<comment type="similarity">
    <text evidence="2">Belongs to the polyprenol kinase family.</text>
</comment>
<proteinExistence type="inferred from homology"/>
<feature type="transmembrane region" description="Helical" evidence="10">
    <location>
        <begin position="371"/>
        <end position="393"/>
    </location>
</feature>
<sequence length="472" mass="52671">MLLFNTYENIEKKILQNLKINGIVHRSKASCGLWLGSLIGLSAALTLLNDSNSYSEICLVIGLTGFGLLVSSLSLYIRLYRLCIGKSAIKDFHVIYFLPAIVTSMLYLFMANKGLLTSVIWGLSVGSLGTWGILQLMSYCPGCFTIGEAMVVAHGFILFLLSVATNIPLRYHLPPIHNDDIVTVILQIGILYVLSICILCKNLLILRFPRYFYAMVLGIFFLLVVPLLYVLIDQNPLSWILFYILNKTHRISLIIYWTICLLCSVLMIIFQMLSGVPATSSTRKYFHIVAVFVYVPGLLYDPTLLYLGSGVIAGIFILLELTRILKVSPLGNMLQQGFNIFVDEKDHLLSLTPLYLLFGLSFPLWMPANNASLFVLLSGLLTVGIGDTAASYFGSKWGKHKWPGLEKSVEGTLGCITSQLATISLLIFMRYIDVQWLLRSISSVVAISFIESKTDQIDNLALPLLMYIFLIV</sequence>
<dbReference type="EC" id="2.7.1.108" evidence="3"/>
<feature type="transmembrane region" description="Helical" evidence="10">
    <location>
        <begin position="251"/>
        <end position="273"/>
    </location>
</feature>
<name>A0ABM1J099_POLDO</name>
<keyword evidence="6 12" id="KW-0418">Kinase</keyword>
<protein>
    <recommendedName>
        <fullName evidence="3">dolichol kinase</fullName>
        <ecNumber evidence="3">2.7.1.108</ecNumber>
    </recommendedName>
</protein>
<feature type="transmembrane region" description="Helical" evidence="10">
    <location>
        <begin position="116"/>
        <end position="137"/>
    </location>
</feature>
<evidence type="ECO:0000256" key="5">
    <source>
        <dbReference type="ARBA" id="ARBA00022692"/>
    </source>
</evidence>
<evidence type="ECO:0000256" key="7">
    <source>
        <dbReference type="ARBA" id="ARBA00022824"/>
    </source>
</evidence>
<evidence type="ECO:0000256" key="4">
    <source>
        <dbReference type="ARBA" id="ARBA00022679"/>
    </source>
</evidence>
<reference evidence="12 13" key="1">
    <citation type="submission" date="2025-05" db="UniProtKB">
        <authorList>
            <consortium name="RefSeq"/>
        </authorList>
    </citation>
    <scope>IDENTIFICATION</scope>
    <source>
        <tissue evidence="12 13">Whole body</tissue>
    </source>
</reference>
<feature type="transmembrane region" description="Helical" evidence="10">
    <location>
        <begin position="29"/>
        <end position="48"/>
    </location>
</feature>
<evidence type="ECO:0000313" key="12">
    <source>
        <dbReference type="RefSeq" id="XP_015185885.1"/>
    </source>
</evidence>
<feature type="transmembrane region" description="Helical" evidence="10">
    <location>
        <begin position="413"/>
        <end position="432"/>
    </location>
</feature>
<feature type="transmembrane region" description="Helical" evidence="10">
    <location>
        <begin position="285"/>
        <end position="300"/>
    </location>
</feature>
<keyword evidence="8 10" id="KW-1133">Transmembrane helix</keyword>
<evidence type="ECO:0000256" key="6">
    <source>
        <dbReference type="ARBA" id="ARBA00022777"/>
    </source>
</evidence>
<dbReference type="InterPro" id="IPR032974">
    <property type="entry name" value="Polypren_kinase"/>
</dbReference>
<dbReference type="PANTHER" id="PTHR13205:SF15">
    <property type="entry name" value="DOLICHOL KINASE"/>
    <property type="match status" value="1"/>
</dbReference>
<evidence type="ECO:0000256" key="3">
    <source>
        <dbReference type="ARBA" id="ARBA00012132"/>
    </source>
</evidence>
<evidence type="ECO:0000313" key="13">
    <source>
        <dbReference type="RefSeq" id="XP_015185886.1"/>
    </source>
</evidence>
<keyword evidence="9 10" id="KW-0472">Membrane</keyword>
<dbReference type="GO" id="GO:0016301">
    <property type="term" value="F:kinase activity"/>
    <property type="evidence" value="ECO:0007669"/>
    <property type="project" value="UniProtKB-KW"/>
</dbReference>